<dbReference type="Pfam" id="PF13489">
    <property type="entry name" value="Methyltransf_23"/>
    <property type="match status" value="1"/>
</dbReference>
<evidence type="ECO:0000313" key="2">
    <source>
        <dbReference type="Proteomes" id="UP000030653"/>
    </source>
</evidence>
<dbReference type="HOGENOM" id="CLU_010595_1_1_1"/>
<dbReference type="InterPro" id="IPR029063">
    <property type="entry name" value="SAM-dependent_MTases_sf"/>
</dbReference>
<reference evidence="1 2" key="1">
    <citation type="journal article" date="2012" name="Science">
        <title>The Paleozoic origin of enzymatic lignin decomposition reconstructed from 31 fungal genomes.</title>
        <authorList>
            <person name="Floudas D."/>
            <person name="Binder M."/>
            <person name="Riley R."/>
            <person name="Barry K."/>
            <person name="Blanchette R.A."/>
            <person name="Henrissat B."/>
            <person name="Martinez A.T."/>
            <person name="Otillar R."/>
            <person name="Spatafora J.W."/>
            <person name="Yadav J.S."/>
            <person name="Aerts A."/>
            <person name="Benoit I."/>
            <person name="Boyd A."/>
            <person name="Carlson A."/>
            <person name="Copeland A."/>
            <person name="Coutinho P.M."/>
            <person name="de Vries R.P."/>
            <person name="Ferreira P."/>
            <person name="Findley K."/>
            <person name="Foster B."/>
            <person name="Gaskell J."/>
            <person name="Glotzer D."/>
            <person name="Gorecki P."/>
            <person name="Heitman J."/>
            <person name="Hesse C."/>
            <person name="Hori C."/>
            <person name="Igarashi K."/>
            <person name="Jurgens J.A."/>
            <person name="Kallen N."/>
            <person name="Kersten P."/>
            <person name="Kohler A."/>
            <person name="Kuees U."/>
            <person name="Kumar T.K.A."/>
            <person name="Kuo A."/>
            <person name="LaButti K."/>
            <person name="Larrondo L.F."/>
            <person name="Lindquist E."/>
            <person name="Ling A."/>
            <person name="Lombard V."/>
            <person name="Lucas S."/>
            <person name="Lundell T."/>
            <person name="Martin R."/>
            <person name="McLaughlin D.J."/>
            <person name="Morgenstern I."/>
            <person name="Morin E."/>
            <person name="Murat C."/>
            <person name="Nagy L.G."/>
            <person name="Nolan M."/>
            <person name="Ohm R.A."/>
            <person name="Patyshakuliyeva A."/>
            <person name="Rokas A."/>
            <person name="Ruiz-Duenas F.J."/>
            <person name="Sabat G."/>
            <person name="Salamov A."/>
            <person name="Samejima M."/>
            <person name="Schmutz J."/>
            <person name="Slot J.C."/>
            <person name="St John F."/>
            <person name="Stenlid J."/>
            <person name="Sun H."/>
            <person name="Sun S."/>
            <person name="Syed K."/>
            <person name="Tsang A."/>
            <person name="Wiebenga A."/>
            <person name="Young D."/>
            <person name="Pisabarro A."/>
            <person name="Eastwood D.C."/>
            <person name="Martin F."/>
            <person name="Cullen D."/>
            <person name="Grigoriev I.V."/>
            <person name="Hibbett D.S."/>
        </authorList>
    </citation>
    <scope>NUCLEOTIDE SEQUENCE [LARGE SCALE GENOMIC DNA]</scope>
    <source>
        <strain evidence="1 2">DJM-731 SS1</strain>
    </source>
</reference>
<dbReference type="GO" id="GO:0008168">
    <property type="term" value="F:methyltransferase activity"/>
    <property type="evidence" value="ECO:0007669"/>
    <property type="project" value="UniProtKB-KW"/>
</dbReference>
<keyword evidence="2" id="KW-1185">Reference proteome</keyword>
<dbReference type="OMA" id="EAQEHEV"/>
<dbReference type="PANTHER" id="PTHR43591">
    <property type="entry name" value="METHYLTRANSFERASE"/>
    <property type="match status" value="1"/>
</dbReference>
<name>M5G5L9_DACPD</name>
<evidence type="ECO:0000313" key="1">
    <source>
        <dbReference type="EMBL" id="EJU03999.1"/>
    </source>
</evidence>
<keyword evidence="1" id="KW-0489">Methyltransferase</keyword>
<dbReference type="Gene3D" id="3.40.50.150">
    <property type="entry name" value="Vaccinia Virus protein VP39"/>
    <property type="match status" value="1"/>
</dbReference>
<protein>
    <submittedName>
        <fullName evidence="1">S-adenosyl-L-methionine-dependent methyltransferase</fullName>
    </submittedName>
</protein>
<dbReference type="PANTHER" id="PTHR43591:SF24">
    <property type="entry name" value="2-METHOXY-6-POLYPRENYL-1,4-BENZOQUINOL METHYLASE, MITOCHONDRIAL"/>
    <property type="match status" value="1"/>
</dbReference>
<dbReference type="Proteomes" id="UP000030653">
    <property type="component" value="Unassembled WGS sequence"/>
</dbReference>
<dbReference type="GO" id="GO:0032259">
    <property type="term" value="P:methylation"/>
    <property type="evidence" value="ECO:0007669"/>
    <property type="project" value="UniProtKB-KW"/>
</dbReference>
<keyword evidence="1" id="KW-0808">Transferase</keyword>
<accession>M5G5L9</accession>
<proteinExistence type="predicted"/>
<dbReference type="OrthoDB" id="506498at2759"/>
<gene>
    <name evidence="1" type="ORF">DACRYDRAFT_114438</name>
</gene>
<dbReference type="CDD" id="cd02440">
    <property type="entry name" value="AdoMet_MTases"/>
    <property type="match status" value="1"/>
</dbReference>
<dbReference type="STRING" id="1858805.M5G5L9"/>
<dbReference type="AlphaFoldDB" id="M5G5L9"/>
<dbReference type="GeneID" id="63684883"/>
<dbReference type="SUPFAM" id="SSF53335">
    <property type="entry name" value="S-adenosyl-L-methionine-dependent methyltransferases"/>
    <property type="match status" value="1"/>
</dbReference>
<sequence length="274" mass="30522">MNPTYSVPQTGIDERSERRLNAQHYGIKDFFGVNNCGAPWPTHPKPILEIGSGNGVWAREVCEQLPEAEVVGVDIVDGLRSKPPNFTFRLLNLVKDPWPFSPGSFDIVHCRYVTMHIPNCKQLLDNAIEATAPGGILMFEDQDQQLRAEGKPVSYPAVLAFTIFRGYCESCGVNPRPGALLAPMIIASGQFSETHETIVPAPMGPWTEDKKLHVIGEGMRTGIIEAARAFSPKVYEFGMTKSIVEGMVRELENPENKIYANEYLVWARKKPDHL</sequence>
<dbReference type="EMBL" id="JH795858">
    <property type="protein sequence ID" value="EJU03999.1"/>
    <property type="molecule type" value="Genomic_DNA"/>
</dbReference>
<dbReference type="RefSeq" id="XP_040630893.1">
    <property type="nucleotide sequence ID" value="XM_040769821.1"/>
</dbReference>
<organism evidence="1 2">
    <name type="scientific">Dacryopinax primogenitus (strain DJM 731)</name>
    <name type="common">Brown rot fungus</name>
    <dbReference type="NCBI Taxonomy" id="1858805"/>
    <lineage>
        <taxon>Eukaryota</taxon>
        <taxon>Fungi</taxon>
        <taxon>Dikarya</taxon>
        <taxon>Basidiomycota</taxon>
        <taxon>Agaricomycotina</taxon>
        <taxon>Dacrymycetes</taxon>
        <taxon>Dacrymycetales</taxon>
        <taxon>Dacrymycetaceae</taxon>
        <taxon>Dacryopinax</taxon>
    </lineage>
</organism>